<dbReference type="Proteomes" id="UP000824132">
    <property type="component" value="Unassembled WGS sequence"/>
</dbReference>
<name>A0A9D2D0J3_9FIRM</name>
<evidence type="ECO:0000256" key="2">
    <source>
        <dbReference type="ARBA" id="ARBA00006939"/>
    </source>
</evidence>
<evidence type="ECO:0000313" key="9">
    <source>
        <dbReference type="EMBL" id="HIZ04137.1"/>
    </source>
</evidence>
<dbReference type="InterPro" id="IPR003689">
    <property type="entry name" value="ZIP"/>
</dbReference>
<feature type="transmembrane region" description="Helical" evidence="8">
    <location>
        <begin position="113"/>
        <end position="138"/>
    </location>
</feature>
<reference evidence="9" key="2">
    <citation type="submission" date="2021-04" db="EMBL/GenBank/DDBJ databases">
        <authorList>
            <person name="Gilroy R."/>
        </authorList>
    </citation>
    <scope>NUCLEOTIDE SEQUENCE</scope>
    <source>
        <strain evidence="9">CHK187-5294</strain>
    </source>
</reference>
<gene>
    <name evidence="9" type="ORF">H9727_07615</name>
</gene>
<evidence type="ECO:0000256" key="3">
    <source>
        <dbReference type="ARBA" id="ARBA00022475"/>
    </source>
</evidence>
<proteinExistence type="inferred from homology"/>
<organism evidence="9 10">
    <name type="scientific">Candidatus Borkfalkia avistercoris</name>
    <dbReference type="NCBI Taxonomy" id="2838504"/>
    <lineage>
        <taxon>Bacteria</taxon>
        <taxon>Bacillati</taxon>
        <taxon>Bacillota</taxon>
        <taxon>Clostridia</taxon>
        <taxon>Christensenellales</taxon>
        <taxon>Christensenellaceae</taxon>
        <taxon>Candidatus Borkfalkia</taxon>
    </lineage>
</organism>
<dbReference type="EMBL" id="DXCL01000046">
    <property type="protein sequence ID" value="HIZ04137.1"/>
    <property type="molecule type" value="Genomic_DNA"/>
</dbReference>
<evidence type="ECO:0000256" key="1">
    <source>
        <dbReference type="ARBA" id="ARBA00004651"/>
    </source>
</evidence>
<evidence type="ECO:0000256" key="5">
    <source>
        <dbReference type="ARBA" id="ARBA00022833"/>
    </source>
</evidence>
<evidence type="ECO:0000256" key="7">
    <source>
        <dbReference type="ARBA" id="ARBA00023136"/>
    </source>
</evidence>
<protein>
    <submittedName>
        <fullName evidence="9">ZIP family metal transporter</fullName>
    </submittedName>
</protein>
<feature type="transmembrane region" description="Helical" evidence="8">
    <location>
        <begin position="144"/>
        <end position="168"/>
    </location>
</feature>
<feature type="transmembrane region" description="Helical" evidence="8">
    <location>
        <begin position="45"/>
        <end position="66"/>
    </location>
</feature>
<feature type="transmembrane region" description="Helical" evidence="8">
    <location>
        <begin position="238"/>
        <end position="258"/>
    </location>
</feature>
<dbReference type="AlphaFoldDB" id="A0A9D2D0J3"/>
<keyword evidence="7 8" id="KW-0472">Membrane</keyword>
<feature type="transmembrane region" description="Helical" evidence="8">
    <location>
        <begin position="208"/>
        <end position="226"/>
    </location>
</feature>
<comment type="similarity">
    <text evidence="2">Belongs to the ZIP transporter (TC 2.A.5) family.</text>
</comment>
<feature type="transmembrane region" description="Helical" evidence="8">
    <location>
        <begin position="180"/>
        <end position="202"/>
    </location>
</feature>
<reference evidence="9" key="1">
    <citation type="journal article" date="2021" name="PeerJ">
        <title>Extensive microbial diversity within the chicken gut microbiome revealed by metagenomics and culture.</title>
        <authorList>
            <person name="Gilroy R."/>
            <person name="Ravi A."/>
            <person name="Getino M."/>
            <person name="Pursley I."/>
            <person name="Horton D.L."/>
            <person name="Alikhan N.F."/>
            <person name="Baker D."/>
            <person name="Gharbi K."/>
            <person name="Hall N."/>
            <person name="Watson M."/>
            <person name="Adriaenssens E.M."/>
            <person name="Foster-Nyarko E."/>
            <person name="Jarju S."/>
            <person name="Secka A."/>
            <person name="Antonio M."/>
            <person name="Oren A."/>
            <person name="Chaudhuri R.R."/>
            <person name="La Ragione R."/>
            <person name="Hildebrand F."/>
            <person name="Pallen M.J."/>
        </authorList>
    </citation>
    <scope>NUCLEOTIDE SEQUENCE</scope>
    <source>
        <strain evidence="9">CHK187-5294</strain>
    </source>
</reference>
<evidence type="ECO:0000256" key="6">
    <source>
        <dbReference type="ARBA" id="ARBA00022989"/>
    </source>
</evidence>
<dbReference type="GO" id="GO:0005886">
    <property type="term" value="C:plasma membrane"/>
    <property type="evidence" value="ECO:0007669"/>
    <property type="project" value="UniProtKB-SubCell"/>
</dbReference>
<keyword evidence="4 8" id="KW-0812">Transmembrane</keyword>
<evidence type="ECO:0000256" key="8">
    <source>
        <dbReference type="SAM" id="Phobius"/>
    </source>
</evidence>
<dbReference type="Pfam" id="PF02535">
    <property type="entry name" value="Zip"/>
    <property type="match status" value="1"/>
</dbReference>
<feature type="transmembrane region" description="Helical" evidence="8">
    <location>
        <begin position="6"/>
        <end position="33"/>
    </location>
</feature>
<sequence>MDFLVGLPVWVQALCATLFTYGMTAAGAALVFFSGRSGGKFLTAAMGFAAGIMIAASFFSLLLPAMEGAAEGGKVNAALVLTVGFLAGCAFVMLADLFLSGTEKFSGEGKRGSALMCAAMTLHNVPEGFAVGVAFGSAAGEPGALAAAVMLAVGIGIQNFPEGLCVALPLRKDGMRAPRAFFIGQASGFAEVPAGVLGALAVSAISSVLPWALAFSAGAMIAAVCAELIPSGFSENKFAASIGTALGFSLMMFLDIFLG</sequence>
<dbReference type="PANTHER" id="PTHR11040">
    <property type="entry name" value="ZINC/IRON TRANSPORTER"/>
    <property type="match status" value="1"/>
</dbReference>
<dbReference type="GO" id="GO:0005385">
    <property type="term" value="F:zinc ion transmembrane transporter activity"/>
    <property type="evidence" value="ECO:0007669"/>
    <property type="project" value="TreeGrafter"/>
</dbReference>
<evidence type="ECO:0000256" key="4">
    <source>
        <dbReference type="ARBA" id="ARBA00022692"/>
    </source>
</evidence>
<comment type="subcellular location">
    <subcellularLocation>
        <location evidence="1">Cell membrane</location>
        <topology evidence="1">Multi-pass membrane protein</topology>
    </subcellularLocation>
</comment>
<accession>A0A9D2D0J3</accession>
<keyword evidence="5" id="KW-0862">Zinc</keyword>
<keyword evidence="6 8" id="KW-1133">Transmembrane helix</keyword>
<keyword evidence="3" id="KW-1003">Cell membrane</keyword>
<feature type="transmembrane region" description="Helical" evidence="8">
    <location>
        <begin position="78"/>
        <end position="101"/>
    </location>
</feature>
<evidence type="ECO:0000313" key="10">
    <source>
        <dbReference type="Proteomes" id="UP000824132"/>
    </source>
</evidence>
<dbReference type="PANTHER" id="PTHR11040:SF211">
    <property type="entry name" value="ZINC TRANSPORTER ZIP11"/>
    <property type="match status" value="1"/>
</dbReference>
<comment type="caution">
    <text evidence="9">The sequence shown here is derived from an EMBL/GenBank/DDBJ whole genome shotgun (WGS) entry which is preliminary data.</text>
</comment>